<dbReference type="CDD" id="cd13399">
    <property type="entry name" value="Slt35-like"/>
    <property type="match status" value="1"/>
</dbReference>
<dbReference type="Gene3D" id="1.10.8.350">
    <property type="entry name" value="Bacterial muramidase"/>
    <property type="match status" value="1"/>
</dbReference>
<dbReference type="EMBL" id="LR215729">
    <property type="protein sequence ID" value="VEV95665.1"/>
    <property type="molecule type" value="Genomic_DNA"/>
</dbReference>
<dbReference type="NCBIfam" id="TIGR02283">
    <property type="entry name" value="MltB_2"/>
    <property type="match status" value="1"/>
</dbReference>
<name>A0A653DZ63_9PSED</name>
<dbReference type="AlphaFoldDB" id="A0A653DZ63"/>
<feature type="domain" description="Transglycosylase SLT" evidence="4">
    <location>
        <begin position="61"/>
        <end position="353"/>
    </location>
</feature>
<dbReference type="InterPro" id="IPR023346">
    <property type="entry name" value="Lysozyme-like_dom_sf"/>
</dbReference>
<dbReference type="PROSITE" id="PS51257">
    <property type="entry name" value="PROKAR_LIPOPROTEIN"/>
    <property type="match status" value="1"/>
</dbReference>
<evidence type="ECO:0000259" key="3">
    <source>
        <dbReference type="Pfam" id="PF01471"/>
    </source>
</evidence>
<gene>
    <name evidence="5" type="ORF">PMYSY11_0618</name>
</gene>
<dbReference type="PANTHER" id="PTHR30163:SF8">
    <property type="entry name" value="LYTIC MUREIN TRANSGLYCOSYLASE"/>
    <property type="match status" value="1"/>
</dbReference>
<dbReference type="Gene3D" id="1.10.101.10">
    <property type="entry name" value="PGBD-like superfamily/PGBD"/>
    <property type="match status" value="1"/>
</dbReference>
<dbReference type="GO" id="GO:0009253">
    <property type="term" value="P:peptidoglycan catabolic process"/>
    <property type="evidence" value="ECO:0007669"/>
    <property type="project" value="TreeGrafter"/>
</dbReference>
<reference evidence="5" key="1">
    <citation type="submission" date="2019-02" db="EMBL/GenBank/DDBJ databases">
        <authorList>
            <consortium name="Genoscope - CEA"/>
            <person name="William W."/>
        </authorList>
    </citation>
    <scope>NUCLEOTIDE SEQUENCE [LARGE SCALE GENOMIC DNA]</scope>
    <source>
        <strain evidence="5">YSy11</strain>
    </source>
</reference>
<feature type="signal peptide" evidence="2">
    <location>
        <begin position="1"/>
        <end position="29"/>
    </location>
</feature>
<feature type="region of interest" description="Disordered" evidence="1">
    <location>
        <begin position="31"/>
        <end position="56"/>
    </location>
</feature>
<organism evidence="5">
    <name type="scientific">Pseudomonas marincola</name>
    <dbReference type="NCBI Taxonomy" id="437900"/>
    <lineage>
        <taxon>Bacteria</taxon>
        <taxon>Pseudomonadati</taxon>
        <taxon>Pseudomonadota</taxon>
        <taxon>Gammaproteobacteria</taxon>
        <taxon>Pseudomonadales</taxon>
        <taxon>Pseudomonadaceae</taxon>
        <taxon>Pseudomonas</taxon>
    </lineage>
</organism>
<feature type="chain" id="PRO_5024909362" evidence="2">
    <location>
        <begin position="30"/>
        <end position="431"/>
    </location>
</feature>
<dbReference type="Pfam" id="PF13406">
    <property type="entry name" value="SLT_2"/>
    <property type="match status" value="1"/>
</dbReference>
<dbReference type="InterPro" id="IPR036365">
    <property type="entry name" value="PGBD-like_sf"/>
</dbReference>
<dbReference type="FunFam" id="1.10.8.350:FF:000001">
    <property type="entry name" value="Lytic murein transglycosylase B"/>
    <property type="match status" value="1"/>
</dbReference>
<sequence>MPNLFFRGLSHTAIVSTMLLLGACSEAPAQPLAASTGVQQEKTTASPTITRAEEPTPQLSFSEWRDLLRSDAMAAGVSPQVFDRAFAGITPNPSVIRADSSQPEFSRPVWEYIEGAVSSQRVDQGRSLLAKERLTLDKIEQRYQVNRETLVAIWGMESNFGGNIGNFNVVRSLATLAYEGRRQVFWRSQLLAVLQILQHGDVSPEKLVGSWAGAMGQTQFMPTTYNEHAVDFDGDGKRDVWYSSADALGSAAHYLQQSGWKFNQPWGFEVRLPSEFDYSHAAPEVSRTLSQWQTLGVRPAFGSMPSVNADAKASLLLPAGHRGPAFLVFSNFRSILRYNNSTSYALAIGLLSDALRGAPGIRATWPKDDRQLGRHERIELQELLARKGFEPGKADGIIGANTRKAVREFQQQQGEPADGYPSFELLQQLRK</sequence>
<dbReference type="InterPro" id="IPR002477">
    <property type="entry name" value="Peptidoglycan-bd-like"/>
</dbReference>
<dbReference type="Gene3D" id="1.10.530.10">
    <property type="match status" value="1"/>
</dbReference>
<evidence type="ECO:0000256" key="2">
    <source>
        <dbReference type="SAM" id="SignalP"/>
    </source>
</evidence>
<dbReference type="PANTHER" id="PTHR30163">
    <property type="entry name" value="MEMBRANE-BOUND LYTIC MUREIN TRANSGLYCOSYLASE B"/>
    <property type="match status" value="1"/>
</dbReference>
<proteinExistence type="predicted"/>
<protein>
    <submittedName>
        <fullName evidence="5">Murein transglycosylase</fullName>
    </submittedName>
</protein>
<dbReference type="Pfam" id="PF01471">
    <property type="entry name" value="PG_binding_1"/>
    <property type="match status" value="1"/>
</dbReference>
<keyword evidence="2" id="KW-0732">Signal</keyword>
<dbReference type="InterPro" id="IPR031304">
    <property type="entry name" value="SLT_2"/>
</dbReference>
<accession>A0A653DZ63</accession>
<evidence type="ECO:0000259" key="4">
    <source>
        <dbReference type="Pfam" id="PF13406"/>
    </source>
</evidence>
<evidence type="ECO:0000313" key="5">
    <source>
        <dbReference type="EMBL" id="VEV95665.1"/>
    </source>
</evidence>
<dbReference type="InterPro" id="IPR043426">
    <property type="entry name" value="MltB-like"/>
</dbReference>
<dbReference type="SUPFAM" id="SSF53955">
    <property type="entry name" value="Lysozyme-like"/>
    <property type="match status" value="1"/>
</dbReference>
<evidence type="ECO:0000256" key="1">
    <source>
        <dbReference type="SAM" id="MobiDB-lite"/>
    </source>
</evidence>
<feature type="compositionally biased region" description="Polar residues" evidence="1">
    <location>
        <begin position="36"/>
        <end position="49"/>
    </location>
</feature>
<dbReference type="GO" id="GO:0008933">
    <property type="term" value="F:peptidoglycan lytic transglycosylase activity"/>
    <property type="evidence" value="ECO:0007669"/>
    <property type="project" value="TreeGrafter"/>
</dbReference>
<dbReference type="RefSeq" id="WP_150547543.1">
    <property type="nucleotide sequence ID" value="NZ_LR215729.2"/>
</dbReference>
<dbReference type="InterPro" id="IPR036366">
    <property type="entry name" value="PGBDSf"/>
</dbReference>
<dbReference type="InterPro" id="IPR011970">
    <property type="entry name" value="MltB_2"/>
</dbReference>
<dbReference type="SUPFAM" id="SSF47090">
    <property type="entry name" value="PGBD-like"/>
    <property type="match status" value="1"/>
</dbReference>
<feature type="domain" description="Peptidoglycan binding-like" evidence="3">
    <location>
        <begin position="376"/>
        <end position="429"/>
    </location>
</feature>